<dbReference type="EMBL" id="CP000302">
    <property type="protein sequence ID" value="ABE56244.1"/>
    <property type="molecule type" value="Genomic_DNA"/>
</dbReference>
<dbReference type="KEGG" id="sdn:Sden_2966"/>
<protein>
    <recommendedName>
        <fullName evidence="4">Curlin associated repeat-containing protein</fullName>
    </recommendedName>
</protein>
<dbReference type="OrthoDB" id="6258633at2"/>
<reference evidence="2 3" key="1">
    <citation type="submission" date="2006-03" db="EMBL/GenBank/DDBJ databases">
        <title>Complete sequence of Shewanella denitrificans OS217.</title>
        <authorList>
            <consortium name="US DOE Joint Genome Institute"/>
            <person name="Copeland A."/>
            <person name="Lucas S."/>
            <person name="Lapidus A."/>
            <person name="Barry K."/>
            <person name="Detter J.C."/>
            <person name="Glavina del Rio T."/>
            <person name="Hammon N."/>
            <person name="Israni S."/>
            <person name="Dalin E."/>
            <person name="Tice H."/>
            <person name="Pitluck S."/>
            <person name="Brettin T."/>
            <person name="Bruce D."/>
            <person name="Han C."/>
            <person name="Tapia R."/>
            <person name="Gilna P."/>
            <person name="Kiss H."/>
            <person name="Schmutz J."/>
            <person name="Larimer F."/>
            <person name="Land M."/>
            <person name="Hauser L."/>
            <person name="Kyrpides N."/>
            <person name="Lykidis A."/>
            <person name="Richardson P."/>
        </authorList>
    </citation>
    <scope>NUCLEOTIDE SEQUENCE [LARGE SCALE GENOMIC DNA]</scope>
    <source>
        <strain evidence="3">OS217 / ATCC BAA-1090 / DSM 15013</strain>
    </source>
</reference>
<dbReference type="eggNOG" id="ENOG50313M2">
    <property type="taxonomic scope" value="Bacteria"/>
</dbReference>
<proteinExistence type="predicted"/>
<dbReference type="STRING" id="318161.Sden_2966"/>
<organism evidence="2 3">
    <name type="scientific">Shewanella denitrificans (strain OS217 / ATCC BAA-1090 / DSM 15013)</name>
    <dbReference type="NCBI Taxonomy" id="318161"/>
    <lineage>
        <taxon>Bacteria</taxon>
        <taxon>Pseudomonadati</taxon>
        <taxon>Pseudomonadota</taxon>
        <taxon>Gammaproteobacteria</taxon>
        <taxon>Alteromonadales</taxon>
        <taxon>Shewanellaceae</taxon>
        <taxon>Shewanella</taxon>
    </lineage>
</organism>
<keyword evidence="3" id="KW-1185">Reference proteome</keyword>
<dbReference type="Proteomes" id="UP000001982">
    <property type="component" value="Chromosome"/>
</dbReference>
<dbReference type="AlphaFoldDB" id="Q12JY2"/>
<gene>
    <name evidence="2" type="ordered locus">Sden_2966</name>
</gene>
<evidence type="ECO:0000256" key="1">
    <source>
        <dbReference type="SAM" id="SignalP"/>
    </source>
</evidence>
<sequence length="237" mass="25156">MKLTMILLIGLATPVAADLPSLSVLQGSQILNDVELDAMKGKFTDNGQDYYFGLQMQTQFIQDNGIQDQVSMQVEFTRINNQPSIVINVSEAGQIDNSQVVELDALGQSVGLQQRIQIAGDTNLAVNDLTLSQGRLDSLTNGVTLSLGTSLISSNGTSVFSANTGSLGYQVNLASGQATQGVNYGQGNGQLLQSIAIEGINHGVINQSTIRYDGMSVGTLSSSLLGRQIRDLRTIGF</sequence>
<dbReference type="RefSeq" id="WP_011497392.1">
    <property type="nucleotide sequence ID" value="NC_007954.1"/>
</dbReference>
<keyword evidence="1" id="KW-0732">Signal</keyword>
<accession>Q12JY2</accession>
<feature type="chain" id="PRO_5004181408" description="Curlin associated repeat-containing protein" evidence="1">
    <location>
        <begin position="18"/>
        <end position="237"/>
    </location>
</feature>
<name>Q12JY2_SHEDO</name>
<evidence type="ECO:0000313" key="3">
    <source>
        <dbReference type="Proteomes" id="UP000001982"/>
    </source>
</evidence>
<dbReference type="HOGENOM" id="CLU_1165197_0_0_6"/>
<evidence type="ECO:0000313" key="2">
    <source>
        <dbReference type="EMBL" id="ABE56244.1"/>
    </source>
</evidence>
<feature type="signal peptide" evidence="1">
    <location>
        <begin position="1"/>
        <end position="17"/>
    </location>
</feature>
<evidence type="ECO:0008006" key="4">
    <source>
        <dbReference type="Google" id="ProtNLM"/>
    </source>
</evidence>